<feature type="transmembrane region" description="Helical" evidence="1">
    <location>
        <begin position="309"/>
        <end position="327"/>
    </location>
</feature>
<accession>A0ABW9RV75</accession>
<evidence type="ECO:0008006" key="4">
    <source>
        <dbReference type="Google" id="ProtNLM"/>
    </source>
</evidence>
<evidence type="ECO:0000313" key="3">
    <source>
        <dbReference type="Proteomes" id="UP000798808"/>
    </source>
</evidence>
<keyword evidence="1" id="KW-0472">Membrane</keyword>
<evidence type="ECO:0000256" key="1">
    <source>
        <dbReference type="SAM" id="Phobius"/>
    </source>
</evidence>
<feature type="transmembrane region" description="Helical" evidence="1">
    <location>
        <begin position="12"/>
        <end position="29"/>
    </location>
</feature>
<protein>
    <recommendedName>
        <fullName evidence="4">Glycosyltransferase RgtA/B/C/D-like domain-containing protein</fullName>
    </recommendedName>
</protein>
<feature type="transmembrane region" description="Helical" evidence="1">
    <location>
        <begin position="252"/>
        <end position="271"/>
    </location>
</feature>
<keyword evidence="1" id="KW-1133">Transmembrane helix</keyword>
<dbReference type="Proteomes" id="UP000798808">
    <property type="component" value="Unassembled WGS sequence"/>
</dbReference>
<evidence type="ECO:0000313" key="2">
    <source>
        <dbReference type="EMBL" id="MTI28134.1"/>
    </source>
</evidence>
<keyword evidence="3" id="KW-1185">Reference proteome</keyword>
<name>A0ABW9RV75_9BACT</name>
<feature type="transmembrane region" description="Helical" evidence="1">
    <location>
        <begin position="117"/>
        <end position="147"/>
    </location>
</feature>
<dbReference type="RefSeq" id="WP_155175351.1">
    <property type="nucleotide sequence ID" value="NZ_BAAAFL010000012.1"/>
</dbReference>
<organism evidence="2 3">
    <name type="scientific">Fulvivirga kasyanovii</name>
    <dbReference type="NCBI Taxonomy" id="396812"/>
    <lineage>
        <taxon>Bacteria</taxon>
        <taxon>Pseudomonadati</taxon>
        <taxon>Bacteroidota</taxon>
        <taxon>Cytophagia</taxon>
        <taxon>Cytophagales</taxon>
        <taxon>Fulvivirgaceae</taxon>
        <taxon>Fulvivirga</taxon>
    </lineage>
</organism>
<proteinExistence type="predicted"/>
<feature type="transmembrane region" description="Helical" evidence="1">
    <location>
        <begin position="283"/>
        <end position="303"/>
    </location>
</feature>
<feature type="transmembrane region" description="Helical" evidence="1">
    <location>
        <begin position="339"/>
        <end position="357"/>
    </location>
</feature>
<feature type="transmembrane region" description="Helical" evidence="1">
    <location>
        <begin position="207"/>
        <end position="232"/>
    </location>
</feature>
<dbReference type="EMBL" id="SMLW01000654">
    <property type="protein sequence ID" value="MTI28134.1"/>
    <property type="molecule type" value="Genomic_DNA"/>
</dbReference>
<comment type="caution">
    <text evidence="2">The sequence shown here is derived from an EMBL/GenBank/DDBJ whole genome shotgun (WGS) entry which is preliminary data.</text>
</comment>
<sequence length="467" mass="54090">MLNYFRINDPYRLIIIFLLLLAIRLPIMLDDNALTLPELNYMLVGEMLNDGSTLYEGIWDNIAPLSASVYMVIDFLFGRSQLAYQIIALLLVAFQCLVFNRLLLLNKAYNENTYIPGLVYGLLMSFFFDFLTLTPVLMGTTFLLLALNNIFNHIEFRAKQDEMILNIGLYLGIAYLFYLPNIIFGIAALLVFAVFTGTVARRYILMLFGFSLPMLLAACYFLLKGRLAIFIYNFLDPLLNYEVEQYMSFKEILILFSVPIGLLILALVRVNQRARFTNYQARLTQVMFVWIVFSIGFVFLSGVFAPNTFMVFVPSGAFFLSHYLLLIKKRWMAEIAFQVLFASVILFNLGTFFDFFYSSKLLHYDDYLVKKVDQWADKRILVLDYDMAPYVNAYPATPFLNWQLSEELFRNPEYYDNLTILQKGFSGDFPEVIIDKHGVMSPVFDRLPALESKYDKKAGNIYYLKKG</sequence>
<reference evidence="2 3" key="1">
    <citation type="submission" date="2019-02" db="EMBL/GenBank/DDBJ databases">
        <authorList>
            <person name="Goldberg S.R."/>
            <person name="Haltli B.A."/>
            <person name="Correa H."/>
            <person name="Russell K.G."/>
        </authorList>
    </citation>
    <scope>NUCLEOTIDE SEQUENCE [LARGE SCALE GENOMIC DNA]</scope>
    <source>
        <strain evidence="2 3">JCM 16186</strain>
    </source>
</reference>
<feature type="transmembrane region" description="Helical" evidence="1">
    <location>
        <begin position="82"/>
        <end position="105"/>
    </location>
</feature>
<keyword evidence="1" id="KW-0812">Transmembrane</keyword>
<gene>
    <name evidence="2" type="ORF">E1163_24470</name>
</gene>
<feature type="transmembrane region" description="Helical" evidence="1">
    <location>
        <begin position="167"/>
        <end position="195"/>
    </location>
</feature>